<dbReference type="InterPro" id="IPR059019">
    <property type="entry name" value="WHD_CapW"/>
</dbReference>
<keyword evidence="4" id="KW-1185">Reference proteome</keyword>
<dbReference type="Proteomes" id="UP000006251">
    <property type="component" value="Unassembled WGS sequence"/>
</dbReference>
<dbReference type="PANTHER" id="PTHR34580:SF3">
    <property type="entry name" value="PROTEIN PAFB"/>
    <property type="match status" value="1"/>
</dbReference>
<proteinExistence type="predicted"/>
<evidence type="ECO:0000313" key="3">
    <source>
        <dbReference type="EMBL" id="GAC30377.1"/>
    </source>
</evidence>
<dbReference type="EMBL" id="BAEQ01000055">
    <property type="protein sequence ID" value="GAC30377.1"/>
    <property type="molecule type" value="Genomic_DNA"/>
</dbReference>
<name>K6ZJ77_9ALTE</name>
<dbReference type="InterPro" id="IPR051534">
    <property type="entry name" value="CBASS_pafABC_assoc_protein"/>
</dbReference>
<dbReference type="AlphaFoldDB" id="K6ZJ77"/>
<sequence length="198" mass="22619">MRKGSIYRQDLINRFEVGLSAGSRDFKNYKQLAPDNLKYATKEKRYFQTEHLEALFDHEAVRTLVKLADDISDGFDTIGDVYFPVESPSNLNILDVNIVTRLLQATLNNKAVSIIYTPLSNGSNAREIVPHSIVENGLRWLVRGYDRKSKSFRDFVLTRISKVTLNEIPEPSKMAMAEKGWQQLVPLELIPHPKDEPT</sequence>
<evidence type="ECO:0000313" key="4">
    <source>
        <dbReference type="Proteomes" id="UP000006251"/>
    </source>
</evidence>
<feature type="domain" description="DNA-binding transcriptional repressor CapW winged helix-turn-helix" evidence="2">
    <location>
        <begin position="3"/>
        <end position="63"/>
    </location>
</feature>
<evidence type="ECO:0000259" key="2">
    <source>
        <dbReference type="Pfam" id="PF26109"/>
    </source>
</evidence>
<dbReference type="Pfam" id="PF13280">
    <property type="entry name" value="WYL"/>
    <property type="match status" value="1"/>
</dbReference>
<dbReference type="OrthoDB" id="6400324at2"/>
<dbReference type="Pfam" id="PF26109">
    <property type="entry name" value="WHD_BrxR"/>
    <property type="match status" value="1"/>
</dbReference>
<evidence type="ECO:0000259" key="1">
    <source>
        <dbReference type="Pfam" id="PF13280"/>
    </source>
</evidence>
<dbReference type="PANTHER" id="PTHR34580">
    <property type="match status" value="1"/>
</dbReference>
<accession>K6ZJ77</accession>
<reference evidence="4" key="1">
    <citation type="journal article" date="2014" name="Environ. Microbiol.">
        <title>Comparative genomics of the marine bacterial genus Glaciecola reveals the high degree of genomic diversity and genomic characteristic for cold adaptation.</title>
        <authorList>
            <person name="Qin Q.L."/>
            <person name="Xie B.B."/>
            <person name="Yu Y."/>
            <person name="Shu Y.L."/>
            <person name="Rong J.C."/>
            <person name="Zhang Y.J."/>
            <person name="Zhao D.L."/>
            <person name="Chen X.L."/>
            <person name="Zhang X.Y."/>
            <person name="Chen B."/>
            <person name="Zhou B.C."/>
            <person name="Zhang Y.Z."/>
        </authorList>
    </citation>
    <scope>NUCLEOTIDE SEQUENCE [LARGE SCALE GENOMIC DNA]</scope>
    <source>
        <strain evidence="4">ACAM 615</strain>
    </source>
</reference>
<feature type="domain" description="WYL" evidence="1">
    <location>
        <begin position="98"/>
        <end position="164"/>
    </location>
</feature>
<organism evidence="3 4">
    <name type="scientific">Brumicola pallidula DSM 14239 = ACAM 615</name>
    <dbReference type="NCBI Taxonomy" id="1121922"/>
    <lineage>
        <taxon>Bacteria</taxon>
        <taxon>Pseudomonadati</taxon>
        <taxon>Pseudomonadota</taxon>
        <taxon>Gammaproteobacteria</taxon>
        <taxon>Alteromonadales</taxon>
        <taxon>Alteromonadaceae</taxon>
        <taxon>Brumicola</taxon>
    </lineage>
</organism>
<dbReference type="PROSITE" id="PS52050">
    <property type="entry name" value="WYL"/>
    <property type="match status" value="1"/>
</dbReference>
<gene>
    <name evidence="3" type="ORF">GPAL_3531</name>
</gene>
<comment type="caution">
    <text evidence="3">The sequence shown here is derived from an EMBL/GenBank/DDBJ whole genome shotgun (WGS) entry which is preliminary data.</text>
</comment>
<dbReference type="STRING" id="1121922.GCA_000428905_00886"/>
<dbReference type="InterPro" id="IPR026881">
    <property type="entry name" value="WYL_dom"/>
</dbReference>
<protein>
    <submittedName>
        <fullName evidence="3">Uncharacterized protein</fullName>
    </submittedName>
</protein>